<dbReference type="AlphaFoldDB" id="M7P2I1"/>
<evidence type="ECO:0000313" key="1">
    <source>
        <dbReference type="EMBL" id="EMR13697.1"/>
    </source>
</evidence>
<reference evidence="1 2" key="1">
    <citation type="journal article" date="2013" name="Genome Announc.">
        <title>Draft Genome Sequence of Methylophaga lonarensis MPLT, a Haloalkaliphilic (Non-Methane-Utilizing) Methylotroph.</title>
        <authorList>
            <person name="Shetty S.A."/>
            <person name="Marathe N.P."/>
            <person name="Munot H."/>
            <person name="Antony C.P."/>
            <person name="Dhotre D.P."/>
            <person name="Murrell J.C."/>
            <person name="Shouche Y.S."/>
        </authorList>
    </citation>
    <scope>NUCLEOTIDE SEQUENCE [LARGE SCALE GENOMIC DNA]</scope>
    <source>
        <strain evidence="1 2">MPL</strain>
    </source>
</reference>
<dbReference type="PATRIC" id="fig|1286106.3.peg.642"/>
<name>M7P2I1_9GAMM</name>
<protein>
    <submittedName>
        <fullName evidence="1">Uncharacterized protein</fullName>
    </submittedName>
</protein>
<dbReference type="RefSeq" id="WP_009725678.1">
    <property type="nucleotide sequence ID" value="NZ_APHR01000015.1"/>
</dbReference>
<dbReference type="EMBL" id="APHR01000015">
    <property type="protein sequence ID" value="EMR13697.1"/>
    <property type="molecule type" value="Genomic_DNA"/>
</dbReference>
<accession>M7P2I1</accession>
<dbReference type="STRING" id="1286106.MPL1_03218"/>
<evidence type="ECO:0000313" key="2">
    <source>
        <dbReference type="Proteomes" id="UP000012019"/>
    </source>
</evidence>
<gene>
    <name evidence="1" type="ORF">MPL1_03218</name>
</gene>
<dbReference type="Proteomes" id="UP000012019">
    <property type="component" value="Unassembled WGS sequence"/>
</dbReference>
<sequence length="85" mass="10211">MNQLQINHDGNEALILSATQHLEALYRQHASPCLALQIARNYRLLLTQDEHPLKKQYWRALSQRWLLSYQCHRGRQSRWVIQEIF</sequence>
<organism evidence="1 2">
    <name type="scientific">Methylophaga lonarensis MPL</name>
    <dbReference type="NCBI Taxonomy" id="1286106"/>
    <lineage>
        <taxon>Bacteria</taxon>
        <taxon>Pseudomonadati</taxon>
        <taxon>Pseudomonadota</taxon>
        <taxon>Gammaproteobacteria</taxon>
        <taxon>Thiotrichales</taxon>
        <taxon>Piscirickettsiaceae</taxon>
        <taxon>Methylophaga</taxon>
    </lineage>
</organism>
<proteinExistence type="predicted"/>
<keyword evidence="2" id="KW-1185">Reference proteome</keyword>
<comment type="caution">
    <text evidence="1">The sequence shown here is derived from an EMBL/GenBank/DDBJ whole genome shotgun (WGS) entry which is preliminary data.</text>
</comment>
<dbReference type="OrthoDB" id="5609331at2"/>